<keyword evidence="1" id="KW-1133">Transmembrane helix</keyword>
<keyword evidence="1" id="KW-0812">Transmembrane</keyword>
<sequence>MDRGDGWGFLHISLDVTFLLGGLLGPCRLYVTASTAPKVRYVVKSVLAQEVGGQAHPPRLL</sequence>
<gene>
    <name evidence="2" type="ORF">E2C01_079090</name>
</gene>
<protein>
    <submittedName>
        <fullName evidence="2">Uncharacterized protein</fullName>
    </submittedName>
</protein>
<accession>A0A5B7IPP9</accession>
<dbReference type="Proteomes" id="UP000324222">
    <property type="component" value="Unassembled WGS sequence"/>
</dbReference>
<comment type="caution">
    <text evidence="2">The sequence shown here is derived from an EMBL/GenBank/DDBJ whole genome shotgun (WGS) entry which is preliminary data.</text>
</comment>
<dbReference type="AlphaFoldDB" id="A0A5B7IPP9"/>
<evidence type="ECO:0000256" key="1">
    <source>
        <dbReference type="SAM" id="Phobius"/>
    </source>
</evidence>
<keyword evidence="1" id="KW-0472">Membrane</keyword>
<reference evidence="2 3" key="1">
    <citation type="submission" date="2019-05" db="EMBL/GenBank/DDBJ databases">
        <title>Another draft genome of Portunus trituberculatus and its Hox gene families provides insights of decapod evolution.</title>
        <authorList>
            <person name="Jeong J.-H."/>
            <person name="Song I."/>
            <person name="Kim S."/>
            <person name="Choi T."/>
            <person name="Kim D."/>
            <person name="Ryu S."/>
            <person name="Kim W."/>
        </authorList>
    </citation>
    <scope>NUCLEOTIDE SEQUENCE [LARGE SCALE GENOMIC DNA]</scope>
    <source>
        <tissue evidence="2">Muscle</tissue>
    </source>
</reference>
<keyword evidence="3" id="KW-1185">Reference proteome</keyword>
<evidence type="ECO:0000313" key="3">
    <source>
        <dbReference type="Proteomes" id="UP000324222"/>
    </source>
</evidence>
<dbReference type="EMBL" id="VSRR010065231">
    <property type="protein sequence ID" value="MPC84353.1"/>
    <property type="molecule type" value="Genomic_DNA"/>
</dbReference>
<name>A0A5B7IPP9_PORTR</name>
<evidence type="ECO:0000313" key="2">
    <source>
        <dbReference type="EMBL" id="MPC84353.1"/>
    </source>
</evidence>
<organism evidence="2 3">
    <name type="scientific">Portunus trituberculatus</name>
    <name type="common">Swimming crab</name>
    <name type="synonym">Neptunus trituberculatus</name>
    <dbReference type="NCBI Taxonomy" id="210409"/>
    <lineage>
        <taxon>Eukaryota</taxon>
        <taxon>Metazoa</taxon>
        <taxon>Ecdysozoa</taxon>
        <taxon>Arthropoda</taxon>
        <taxon>Crustacea</taxon>
        <taxon>Multicrustacea</taxon>
        <taxon>Malacostraca</taxon>
        <taxon>Eumalacostraca</taxon>
        <taxon>Eucarida</taxon>
        <taxon>Decapoda</taxon>
        <taxon>Pleocyemata</taxon>
        <taxon>Brachyura</taxon>
        <taxon>Eubrachyura</taxon>
        <taxon>Portunoidea</taxon>
        <taxon>Portunidae</taxon>
        <taxon>Portuninae</taxon>
        <taxon>Portunus</taxon>
    </lineage>
</organism>
<proteinExistence type="predicted"/>
<feature type="transmembrane region" description="Helical" evidence="1">
    <location>
        <begin position="6"/>
        <end position="31"/>
    </location>
</feature>